<keyword evidence="1" id="KW-0472">Membrane</keyword>
<keyword evidence="1" id="KW-0812">Transmembrane</keyword>
<protein>
    <submittedName>
        <fullName evidence="3">Uncharacterized protein DUF4190</fullName>
    </submittedName>
</protein>
<dbReference type="RefSeq" id="WP_242607735.1">
    <property type="nucleotide sequence ID" value="NZ_PGGT01000036.1"/>
</dbReference>
<dbReference type="EMBL" id="SHLA01000001">
    <property type="protein sequence ID" value="RZU62701.1"/>
    <property type="molecule type" value="Genomic_DNA"/>
</dbReference>
<gene>
    <name evidence="3" type="ORF">EV380_2303</name>
</gene>
<comment type="caution">
    <text evidence="3">The sequence shown here is derived from an EMBL/GenBank/DDBJ whole genome shotgun (WGS) entry which is preliminary data.</text>
</comment>
<feature type="domain" description="DUF4190" evidence="2">
    <location>
        <begin position="70"/>
        <end position="123"/>
    </location>
</feature>
<feature type="transmembrane region" description="Helical" evidence="1">
    <location>
        <begin position="103"/>
        <end position="122"/>
    </location>
</feature>
<keyword evidence="1" id="KW-1133">Transmembrane helix</keyword>
<dbReference type="Proteomes" id="UP000292685">
    <property type="component" value="Unassembled WGS sequence"/>
</dbReference>
<reference evidence="3 4" key="1">
    <citation type="submission" date="2019-02" db="EMBL/GenBank/DDBJ databases">
        <title>Sequencing the genomes of 1000 actinobacteria strains.</title>
        <authorList>
            <person name="Klenk H.-P."/>
        </authorList>
    </citation>
    <scope>NUCLEOTIDE SEQUENCE [LARGE SCALE GENOMIC DNA]</scope>
    <source>
        <strain evidence="3 4">DSM 17364</strain>
    </source>
</reference>
<dbReference type="AlphaFoldDB" id="A0A4Q8AFT2"/>
<dbReference type="Pfam" id="PF13828">
    <property type="entry name" value="DUF4190"/>
    <property type="match status" value="1"/>
</dbReference>
<keyword evidence="4" id="KW-1185">Reference proteome</keyword>
<sequence length="147" mass="15625">MGIQGWEWLIMIGLALGALVLIVVVLFVIVRREPQPDDVVLVSPHEPIGHTPDGRPLYPAPQVRPTNTFAILALIFSFFVAILGVVFGHLARAQIRRTGEAGDGLALAGLIIGYAVIVGWALLLFAPLIFGGIMSSSVTYGLVLAAT</sequence>
<accession>A0A4Q8AFT2</accession>
<evidence type="ECO:0000259" key="2">
    <source>
        <dbReference type="Pfam" id="PF13828"/>
    </source>
</evidence>
<dbReference type="InterPro" id="IPR025241">
    <property type="entry name" value="DUF4190"/>
</dbReference>
<organism evidence="3 4">
    <name type="scientific">Zhihengliuella halotolerans</name>
    <dbReference type="NCBI Taxonomy" id="370736"/>
    <lineage>
        <taxon>Bacteria</taxon>
        <taxon>Bacillati</taxon>
        <taxon>Actinomycetota</taxon>
        <taxon>Actinomycetes</taxon>
        <taxon>Micrococcales</taxon>
        <taxon>Micrococcaceae</taxon>
        <taxon>Zhihengliuella</taxon>
    </lineage>
</organism>
<evidence type="ECO:0000313" key="4">
    <source>
        <dbReference type="Proteomes" id="UP000292685"/>
    </source>
</evidence>
<feature type="transmembrane region" description="Helical" evidence="1">
    <location>
        <begin position="69"/>
        <end position="91"/>
    </location>
</feature>
<feature type="transmembrane region" description="Helical" evidence="1">
    <location>
        <begin position="7"/>
        <end position="30"/>
    </location>
</feature>
<proteinExistence type="predicted"/>
<evidence type="ECO:0000313" key="3">
    <source>
        <dbReference type="EMBL" id="RZU62701.1"/>
    </source>
</evidence>
<evidence type="ECO:0000256" key="1">
    <source>
        <dbReference type="SAM" id="Phobius"/>
    </source>
</evidence>
<name>A0A4Q8AFT2_9MICC</name>